<evidence type="ECO:0000256" key="3">
    <source>
        <dbReference type="ARBA" id="ARBA00025724"/>
    </source>
</evidence>
<dbReference type="PANTHER" id="PTHR21297">
    <property type="entry name" value="DNA-DIRECTED RNA POLYMERASE II"/>
    <property type="match status" value="1"/>
</dbReference>
<comment type="subcellular location">
    <subcellularLocation>
        <location evidence="1">Nucleus</location>
    </subcellularLocation>
</comment>
<dbReference type="InterPro" id="IPR010997">
    <property type="entry name" value="HRDC-like_sf"/>
</dbReference>
<organism evidence="5 6">
    <name type="scientific">Cryptosporidium canis</name>
    <dbReference type="NCBI Taxonomy" id="195482"/>
    <lineage>
        <taxon>Eukaryota</taxon>
        <taxon>Sar</taxon>
        <taxon>Alveolata</taxon>
        <taxon>Apicomplexa</taxon>
        <taxon>Conoidasida</taxon>
        <taxon>Coccidia</taxon>
        <taxon>Eucoccidiorida</taxon>
        <taxon>Eimeriorina</taxon>
        <taxon>Cryptosporidiidae</taxon>
        <taxon>Cryptosporidium</taxon>
    </lineage>
</organism>
<dbReference type="Proteomes" id="UP001071777">
    <property type="component" value="Unassembled WGS sequence"/>
</dbReference>
<feature type="domain" description="RNA polymerase Rpb4/RPC9 core" evidence="4">
    <location>
        <begin position="15"/>
        <end position="125"/>
    </location>
</feature>
<dbReference type="SMART" id="SM00657">
    <property type="entry name" value="RPOL4c"/>
    <property type="match status" value="1"/>
</dbReference>
<name>A0ABQ8P563_9CRYT</name>
<evidence type="ECO:0000313" key="6">
    <source>
        <dbReference type="Proteomes" id="UP001071777"/>
    </source>
</evidence>
<evidence type="ECO:0000313" key="5">
    <source>
        <dbReference type="EMBL" id="KAJ1607536.1"/>
    </source>
</evidence>
<dbReference type="EMBL" id="JAPCXB010000120">
    <property type="protein sequence ID" value="KAJ1607536.1"/>
    <property type="molecule type" value="Genomic_DNA"/>
</dbReference>
<dbReference type="InterPro" id="IPR038324">
    <property type="entry name" value="Rpb4/RPC9_sf"/>
</dbReference>
<sequence>MSDDNFDIEKLEFGKELNGIKCLNLSELRLLLEDRMRTYPSSSEEAHTLIKSVYDYSYKFGKIKNRASVMLIREALDETTKLHEFEIASLVNLLPRTPDEAKVRVTMTAGIEYALPGFTVAQGVQNEREFALE</sequence>
<keyword evidence="6" id="KW-1185">Reference proteome</keyword>
<dbReference type="Gene3D" id="1.20.1250.40">
    <property type="match status" value="1"/>
</dbReference>
<dbReference type="InterPro" id="IPR045222">
    <property type="entry name" value="Rpb4-like"/>
</dbReference>
<comment type="similarity">
    <text evidence="3">Belongs to the eukaryotic RPB4 RNA polymerase subunit family.</text>
</comment>
<gene>
    <name evidence="5" type="ORF">OJ252_2828</name>
</gene>
<protein>
    <recommendedName>
        <fullName evidence="4">RNA polymerase Rpb4/RPC9 core domain-containing protein</fullName>
    </recommendedName>
</protein>
<keyword evidence="2" id="KW-0539">Nucleus</keyword>
<evidence type="ECO:0000256" key="1">
    <source>
        <dbReference type="ARBA" id="ARBA00004123"/>
    </source>
</evidence>
<proteinExistence type="inferred from homology"/>
<accession>A0ABQ8P563</accession>
<reference evidence="5" key="1">
    <citation type="submission" date="2022-10" db="EMBL/GenBank/DDBJ databases">
        <title>Adaptive evolution leads to modifications in subtelomeric GC content in a zoonotic Cryptosporidium species.</title>
        <authorList>
            <person name="Li J."/>
            <person name="Feng Y."/>
            <person name="Xiao L."/>
        </authorList>
    </citation>
    <scope>NUCLEOTIDE SEQUENCE</scope>
    <source>
        <strain evidence="5">25894</strain>
    </source>
</reference>
<dbReference type="Pfam" id="PF03874">
    <property type="entry name" value="RNA_pol_Rpb4"/>
    <property type="match status" value="1"/>
</dbReference>
<evidence type="ECO:0000259" key="4">
    <source>
        <dbReference type="SMART" id="SM00657"/>
    </source>
</evidence>
<dbReference type="InterPro" id="IPR006590">
    <property type="entry name" value="RNA_pol_Rpb4/RPC9_core"/>
</dbReference>
<dbReference type="InterPro" id="IPR005574">
    <property type="entry name" value="Rpb4/RPC9"/>
</dbReference>
<comment type="caution">
    <text evidence="5">The sequence shown here is derived from an EMBL/GenBank/DDBJ whole genome shotgun (WGS) entry which is preliminary data.</text>
</comment>
<dbReference type="SUPFAM" id="SSF47819">
    <property type="entry name" value="HRDC-like"/>
    <property type="match status" value="1"/>
</dbReference>
<evidence type="ECO:0000256" key="2">
    <source>
        <dbReference type="ARBA" id="ARBA00023242"/>
    </source>
</evidence>